<gene>
    <name evidence="1" type="ORF">NQ491_01160</name>
</gene>
<dbReference type="RefSeq" id="WP_034282628.1">
    <property type="nucleotide sequence ID" value="NZ_CAPH01000006.1"/>
</dbReference>
<keyword evidence="2" id="KW-1185">Reference proteome</keyword>
<name>A0ABY5V0Y9_9BACT</name>
<dbReference type="Pfam" id="PF11756">
    <property type="entry name" value="YgbA_NO"/>
    <property type="match status" value="1"/>
</dbReference>
<evidence type="ECO:0000313" key="1">
    <source>
        <dbReference type="EMBL" id="UWN57414.1"/>
    </source>
</evidence>
<dbReference type="NCBIfam" id="NF007714">
    <property type="entry name" value="PRK10410.1-2"/>
    <property type="match status" value="1"/>
</dbReference>
<dbReference type="InterPro" id="IPR020483">
    <property type="entry name" value="Uncharacterised_YgbA"/>
</dbReference>
<accession>A0ABY5V0Y9</accession>
<reference evidence="1" key="1">
    <citation type="journal article" date="2022" name="Cell">
        <title>Design, construction, and in vivo augmentation of a complex gut microbiome.</title>
        <authorList>
            <person name="Cheng A.G."/>
            <person name="Ho P.Y."/>
            <person name="Aranda-Diaz A."/>
            <person name="Jain S."/>
            <person name="Yu F.B."/>
            <person name="Meng X."/>
            <person name="Wang M."/>
            <person name="Iakiviak M."/>
            <person name="Nagashima K."/>
            <person name="Zhao A."/>
            <person name="Murugkar P."/>
            <person name="Patil A."/>
            <person name="Atabakhsh K."/>
            <person name="Weakley A."/>
            <person name="Yan J."/>
            <person name="Brumbaugh A.R."/>
            <person name="Higginbottom S."/>
            <person name="Dimas A."/>
            <person name="Shiver A.L."/>
            <person name="Deutschbauer A."/>
            <person name="Neff N."/>
            <person name="Sonnenburg J.L."/>
            <person name="Huang K.C."/>
            <person name="Fischbach M.A."/>
        </authorList>
    </citation>
    <scope>NUCLEOTIDE SEQUENCE</scope>
    <source>
        <strain evidence="1">AP11</strain>
    </source>
</reference>
<organism evidence="1 2">
    <name type="scientific">Alistipes ihumii AP11</name>
    <dbReference type="NCBI Taxonomy" id="1211813"/>
    <lineage>
        <taxon>Bacteria</taxon>
        <taxon>Pseudomonadati</taxon>
        <taxon>Bacteroidota</taxon>
        <taxon>Bacteroidia</taxon>
        <taxon>Bacteroidales</taxon>
        <taxon>Rikenellaceae</taxon>
        <taxon>Alistipes</taxon>
    </lineage>
</organism>
<dbReference type="Proteomes" id="UP001059295">
    <property type="component" value="Chromosome"/>
</dbReference>
<proteinExistence type="predicted"/>
<dbReference type="EMBL" id="CP102294">
    <property type="protein sequence ID" value="UWN57414.1"/>
    <property type="molecule type" value="Genomic_DNA"/>
</dbReference>
<evidence type="ECO:0000313" key="2">
    <source>
        <dbReference type="Proteomes" id="UP001059295"/>
    </source>
</evidence>
<protein>
    <submittedName>
        <fullName evidence="1">Nitrous oxide-stimulated promoter family protein</fullName>
    </submittedName>
</protein>
<dbReference type="GeneID" id="82890300"/>
<sequence length="110" mass="13069">MPVNRKKPSRSRIDREKRTVEYMVGLYCRKKEGHPIPCAECAALIRYAHDRLDRCVFGEAKTSCRRCPVHCYRPAMREKMRRVMRFSGPRMLLYSPRRAIAHWLGEIFGR</sequence>